<evidence type="ECO:0000256" key="1">
    <source>
        <dbReference type="SAM" id="MobiDB-lite"/>
    </source>
</evidence>
<sequence>MTLLRAGPSGAGSATLTIMTSTGTSTLSGTRSGRGIGATVSPRDPVLDAMAFSRGRFAVAAPGEPTLYLPSWTEISRVIEDCR</sequence>
<keyword evidence="3" id="KW-1185">Reference proteome</keyword>
<organism evidence="2 3">
    <name type="scientific">Novosphingobium panipatense</name>
    <dbReference type="NCBI Taxonomy" id="428991"/>
    <lineage>
        <taxon>Bacteria</taxon>
        <taxon>Pseudomonadati</taxon>
        <taxon>Pseudomonadota</taxon>
        <taxon>Alphaproteobacteria</taxon>
        <taxon>Sphingomonadales</taxon>
        <taxon>Sphingomonadaceae</taxon>
        <taxon>Novosphingobium</taxon>
    </lineage>
</organism>
<gene>
    <name evidence="2" type="ORF">SAMN06296065_101365</name>
</gene>
<dbReference type="EMBL" id="FXUI01000001">
    <property type="protein sequence ID" value="SMP53078.1"/>
    <property type="molecule type" value="Genomic_DNA"/>
</dbReference>
<dbReference type="Proteomes" id="UP001157910">
    <property type="component" value="Unassembled WGS sequence"/>
</dbReference>
<protein>
    <submittedName>
        <fullName evidence="2">Uncharacterized protein</fullName>
    </submittedName>
</protein>
<evidence type="ECO:0000313" key="3">
    <source>
        <dbReference type="Proteomes" id="UP001157910"/>
    </source>
</evidence>
<feature type="compositionally biased region" description="Low complexity" evidence="1">
    <location>
        <begin position="13"/>
        <end position="33"/>
    </location>
</feature>
<proteinExistence type="predicted"/>
<accession>A0ABY1PZZ8</accession>
<evidence type="ECO:0000313" key="2">
    <source>
        <dbReference type="EMBL" id="SMP53078.1"/>
    </source>
</evidence>
<comment type="caution">
    <text evidence="2">The sequence shown here is derived from an EMBL/GenBank/DDBJ whole genome shotgun (WGS) entry which is preliminary data.</text>
</comment>
<reference evidence="2 3" key="1">
    <citation type="submission" date="2017-05" db="EMBL/GenBank/DDBJ databases">
        <authorList>
            <person name="Varghese N."/>
            <person name="Submissions S."/>
        </authorList>
    </citation>
    <scope>NUCLEOTIDE SEQUENCE [LARGE SCALE GENOMIC DNA]</scope>
    <source>
        <strain evidence="2 3">SM16</strain>
    </source>
</reference>
<name>A0ABY1PZZ8_9SPHN</name>
<feature type="region of interest" description="Disordered" evidence="1">
    <location>
        <begin position="1"/>
        <end position="40"/>
    </location>
</feature>